<dbReference type="PANTHER" id="PTHR38834">
    <property type="entry name" value="PERIPLASMIC SUBSTRATE BINDING PROTEIN FAMILY 3"/>
    <property type="match status" value="1"/>
</dbReference>
<dbReference type="InterPro" id="IPR001638">
    <property type="entry name" value="Solute-binding_3/MltF_N"/>
</dbReference>
<name>A0A6L6PJH0_9BURK</name>
<dbReference type="RefSeq" id="WP_155464843.1">
    <property type="nucleotide sequence ID" value="NZ_WNKY01000017.1"/>
</dbReference>
<dbReference type="OrthoDB" id="8771874at2"/>
<protein>
    <submittedName>
        <fullName evidence="3">Transporter substrate-binding domain-containing protein</fullName>
    </submittedName>
</protein>
<accession>A0A6L6PJH0</accession>
<evidence type="ECO:0000313" key="4">
    <source>
        <dbReference type="Proteomes" id="UP000475582"/>
    </source>
</evidence>
<comment type="caution">
    <text evidence="3">The sequence shown here is derived from an EMBL/GenBank/DDBJ whole genome shotgun (WGS) entry which is preliminary data.</text>
</comment>
<feature type="signal peptide" evidence="1">
    <location>
        <begin position="1"/>
        <end position="24"/>
    </location>
</feature>
<sequence length="259" mass="29225">MRGGQRTWKRLLLAACWLPLLAAAEPQSVIQLRTAAQEGTEPKFIADGKNRIVGLCIDIMRAIEQVDPGLRFIGDQRWKPLVRAYSELESGTEDVQCAVQHTVEREKRFNFIGPSLYTIEYHFLVRQNDDVVIQNWDDVRRLAPNGVVLVNRGFAAGDILAAMGGIELDASSSSPDLNLQKLIAGRGRLYFHRGPGLQKLLQRTGTTDKVKILPQIMYSAKLYFATSKHLDSRTGERLVNALNQLEKKGELERLTRKWD</sequence>
<evidence type="ECO:0000313" key="3">
    <source>
        <dbReference type="EMBL" id="MTV39210.1"/>
    </source>
</evidence>
<proteinExistence type="predicted"/>
<feature type="domain" description="Solute-binding protein family 3/N-terminal" evidence="2">
    <location>
        <begin position="31"/>
        <end position="259"/>
    </location>
</feature>
<dbReference type="EMBL" id="WNKY01000017">
    <property type="protein sequence ID" value="MTV39210.1"/>
    <property type="molecule type" value="Genomic_DNA"/>
</dbReference>
<reference evidence="3 4" key="1">
    <citation type="submission" date="2019-11" db="EMBL/GenBank/DDBJ databases">
        <title>Type strains purchased from KCTC, JCM and DSMZ.</title>
        <authorList>
            <person name="Lu H."/>
        </authorList>
    </citation>
    <scope>NUCLEOTIDE SEQUENCE [LARGE SCALE GENOMIC DNA]</scope>
    <source>
        <strain evidence="3 4">KCTC 22382</strain>
    </source>
</reference>
<organism evidence="3 4">
    <name type="scientific">Duganella radicis</name>
    <dbReference type="NCBI Taxonomy" id="551988"/>
    <lineage>
        <taxon>Bacteria</taxon>
        <taxon>Pseudomonadati</taxon>
        <taxon>Pseudomonadota</taxon>
        <taxon>Betaproteobacteria</taxon>
        <taxon>Burkholderiales</taxon>
        <taxon>Oxalobacteraceae</taxon>
        <taxon>Telluria group</taxon>
        <taxon>Duganella</taxon>
    </lineage>
</organism>
<feature type="chain" id="PRO_5027091667" evidence="1">
    <location>
        <begin position="25"/>
        <end position="259"/>
    </location>
</feature>
<evidence type="ECO:0000256" key="1">
    <source>
        <dbReference type="SAM" id="SignalP"/>
    </source>
</evidence>
<gene>
    <name evidence="3" type="ORF">GM676_16665</name>
</gene>
<dbReference type="Pfam" id="PF00497">
    <property type="entry name" value="SBP_bac_3"/>
    <property type="match status" value="1"/>
</dbReference>
<dbReference type="PANTHER" id="PTHR38834:SF3">
    <property type="entry name" value="SOLUTE-BINDING PROTEIN FAMILY 3_N-TERMINAL DOMAIN-CONTAINING PROTEIN"/>
    <property type="match status" value="1"/>
</dbReference>
<dbReference type="Proteomes" id="UP000475582">
    <property type="component" value="Unassembled WGS sequence"/>
</dbReference>
<keyword evidence="1" id="KW-0732">Signal</keyword>
<dbReference type="Gene3D" id="3.40.190.10">
    <property type="entry name" value="Periplasmic binding protein-like II"/>
    <property type="match status" value="2"/>
</dbReference>
<dbReference type="SMART" id="SM00062">
    <property type="entry name" value="PBPb"/>
    <property type="match status" value="1"/>
</dbReference>
<dbReference type="AlphaFoldDB" id="A0A6L6PJH0"/>
<evidence type="ECO:0000259" key="2">
    <source>
        <dbReference type="SMART" id="SM00062"/>
    </source>
</evidence>
<dbReference type="SUPFAM" id="SSF53850">
    <property type="entry name" value="Periplasmic binding protein-like II"/>
    <property type="match status" value="1"/>
</dbReference>
<keyword evidence="4" id="KW-1185">Reference proteome</keyword>